<gene>
    <name evidence="8" type="primary">Rbm28</name>
    <name evidence="8" type="ORF">CK203_022431</name>
</gene>
<evidence type="ECO:0000256" key="1">
    <source>
        <dbReference type="ARBA" id="ARBA00004123"/>
    </source>
</evidence>
<name>A0A438I9D7_VITVI</name>
<dbReference type="PROSITE" id="PS50102">
    <property type="entry name" value="RRM"/>
    <property type="match status" value="2"/>
</dbReference>
<keyword evidence="3 5" id="KW-0694">RNA-binding</keyword>
<dbReference type="SMART" id="SM00360">
    <property type="entry name" value="RRM"/>
    <property type="match status" value="2"/>
</dbReference>
<protein>
    <submittedName>
        <fullName evidence="8">RNA-binding protein 28</fullName>
    </submittedName>
</protein>
<evidence type="ECO:0000256" key="4">
    <source>
        <dbReference type="ARBA" id="ARBA00023242"/>
    </source>
</evidence>
<evidence type="ECO:0000313" key="8">
    <source>
        <dbReference type="EMBL" id="RVW93326.1"/>
    </source>
</evidence>
<feature type="domain" description="RRM" evidence="7">
    <location>
        <begin position="1"/>
        <end position="70"/>
    </location>
</feature>
<dbReference type="Gene3D" id="3.30.70.330">
    <property type="match status" value="2"/>
</dbReference>
<dbReference type="GO" id="GO:0005634">
    <property type="term" value="C:nucleus"/>
    <property type="evidence" value="ECO:0007669"/>
    <property type="project" value="UniProtKB-SubCell"/>
</dbReference>
<dbReference type="Pfam" id="PF00076">
    <property type="entry name" value="RRM_1"/>
    <property type="match status" value="2"/>
</dbReference>
<reference evidence="8 9" key="1">
    <citation type="journal article" date="2018" name="PLoS Genet.">
        <title>Population sequencing reveals clonal diversity and ancestral inbreeding in the grapevine cultivar Chardonnay.</title>
        <authorList>
            <person name="Roach M.J."/>
            <person name="Johnson D.L."/>
            <person name="Bohlmann J."/>
            <person name="van Vuuren H.J."/>
            <person name="Jones S.J."/>
            <person name="Pretorius I.S."/>
            <person name="Schmidt S.A."/>
            <person name="Borneman A.R."/>
        </authorList>
    </citation>
    <scope>NUCLEOTIDE SEQUENCE [LARGE SCALE GENOMIC DNA]</scope>
    <source>
        <strain evidence="9">cv. Chardonnay</strain>
        <tissue evidence="8">Leaf</tissue>
    </source>
</reference>
<dbReference type="InterPro" id="IPR051945">
    <property type="entry name" value="RRM_MRD1_RNA_proc_ribogen"/>
</dbReference>
<evidence type="ECO:0000259" key="7">
    <source>
        <dbReference type="PROSITE" id="PS50102"/>
    </source>
</evidence>
<dbReference type="EMBL" id="QGNW01000130">
    <property type="protein sequence ID" value="RVW93326.1"/>
    <property type="molecule type" value="Genomic_DNA"/>
</dbReference>
<dbReference type="SUPFAM" id="SSF54928">
    <property type="entry name" value="RNA-binding domain, RBD"/>
    <property type="match status" value="2"/>
</dbReference>
<evidence type="ECO:0000256" key="3">
    <source>
        <dbReference type="ARBA" id="ARBA00022884"/>
    </source>
</evidence>
<dbReference type="InterPro" id="IPR012677">
    <property type="entry name" value="Nucleotide-bd_a/b_plait_sf"/>
</dbReference>
<feature type="domain" description="RRM" evidence="7">
    <location>
        <begin position="231"/>
        <end position="325"/>
    </location>
</feature>
<evidence type="ECO:0000256" key="2">
    <source>
        <dbReference type="ARBA" id="ARBA00022737"/>
    </source>
</evidence>
<comment type="subcellular location">
    <subcellularLocation>
        <location evidence="1">Nucleus</location>
    </subcellularLocation>
</comment>
<dbReference type="InterPro" id="IPR000504">
    <property type="entry name" value="RRM_dom"/>
</dbReference>
<organism evidence="8 9">
    <name type="scientific">Vitis vinifera</name>
    <name type="common">Grape</name>
    <dbReference type="NCBI Taxonomy" id="29760"/>
    <lineage>
        <taxon>Eukaryota</taxon>
        <taxon>Viridiplantae</taxon>
        <taxon>Streptophyta</taxon>
        <taxon>Embryophyta</taxon>
        <taxon>Tracheophyta</taxon>
        <taxon>Spermatophyta</taxon>
        <taxon>Magnoliopsida</taxon>
        <taxon>eudicotyledons</taxon>
        <taxon>Gunneridae</taxon>
        <taxon>Pentapetalae</taxon>
        <taxon>rosids</taxon>
        <taxon>Vitales</taxon>
        <taxon>Vitaceae</taxon>
        <taxon>Viteae</taxon>
        <taxon>Vitis</taxon>
    </lineage>
</organism>
<dbReference type="GO" id="GO:0003723">
    <property type="term" value="F:RNA binding"/>
    <property type="evidence" value="ECO:0007669"/>
    <property type="project" value="UniProtKB-UniRule"/>
</dbReference>
<dbReference type="Proteomes" id="UP000288805">
    <property type="component" value="Unassembled WGS sequence"/>
</dbReference>
<keyword evidence="4" id="KW-0539">Nucleus</keyword>
<feature type="region of interest" description="Disordered" evidence="6">
    <location>
        <begin position="147"/>
        <end position="190"/>
    </location>
</feature>
<dbReference type="AlphaFoldDB" id="A0A438I9D7"/>
<feature type="compositionally biased region" description="Acidic residues" evidence="6">
    <location>
        <begin position="154"/>
        <end position="167"/>
    </location>
</feature>
<sequence length="382" mass="41628">MQAKVTEIKDIFSSAGFVWDAFIPQNSETGLSRGFAFVKFTSKQDAENAIQKFNGEKIGKRPIAVDWAVPKKIYITGANPVVASEDGNCDPLLGGRRGGEVEHRIVWAKIGEGTFLVKLMFKVLRESKKGFFLGEKFGAKVSLIGQLNGRDGEGDTDSDDLEDDTTDIDNKVPHPQGVGSAPDDSNTTEKEVMPTEFDFNEEADIARKVLKNLITSSAKGTLPSSSGGPTDLNFDETIDEEVKQQFSKFGEVQSFVPVLHQVTKRPKGTGFLKFNTVAAADAAVSAANPTSSLGIFLKGRQLTALKALDKKSAHDKELKKSKPEERDHRNLYLAKEGLIVEGTPAAEGVSASDMSKRHIEIIETDNGFHFGVLLSEQLISFF</sequence>
<dbReference type="InterPro" id="IPR035979">
    <property type="entry name" value="RBD_domain_sf"/>
</dbReference>
<comment type="caution">
    <text evidence="8">The sequence shown here is derived from an EMBL/GenBank/DDBJ whole genome shotgun (WGS) entry which is preliminary data.</text>
</comment>
<dbReference type="PANTHER" id="PTHR48039:SF5">
    <property type="entry name" value="RNA-BINDING PROTEIN 28"/>
    <property type="match status" value="1"/>
</dbReference>
<proteinExistence type="predicted"/>
<keyword evidence="2" id="KW-0677">Repeat</keyword>
<evidence type="ECO:0000256" key="6">
    <source>
        <dbReference type="SAM" id="MobiDB-lite"/>
    </source>
</evidence>
<evidence type="ECO:0000313" key="9">
    <source>
        <dbReference type="Proteomes" id="UP000288805"/>
    </source>
</evidence>
<evidence type="ECO:0000256" key="5">
    <source>
        <dbReference type="PROSITE-ProRule" id="PRU00176"/>
    </source>
</evidence>
<dbReference type="PANTHER" id="PTHR48039">
    <property type="entry name" value="RNA-BINDING MOTIF PROTEIN 14B"/>
    <property type="match status" value="1"/>
</dbReference>
<accession>A0A438I9D7</accession>